<dbReference type="AlphaFoldDB" id="A0A8T0V4B8"/>
<evidence type="ECO:0000313" key="2">
    <source>
        <dbReference type="Proteomes" id="UP000823388"/>
    </source>
</evidence>
<dbReference type="Proteomes" id="UP000823388">
    <property type="component" value="Chromosome 3K"/>
</dbReference>
<reference evidence="1" key="1">
    <citation type="submission" date="2020-05" db="EMBL/GenBank/DDBJ databases">
        <title>WGS assembly of Panicum virgatum.</title>
        <authorList>
            <person name="Lovell J.T."/>
            <person name="Jenkins J."/>
            <person name="Shu S."/>
            <person name="Juenger T.E."/>
            <person name="Schmutz J."/>
        </authorList>
    </citation>
    <scope>NUCLEOTIDE SEQUENCE</scope>
    <source>
        <strain evidence="1">AP13</strain>
    </source>
</reference>
<accession>A0A8T0V4B8</accession>
<dbReference type="EMBL" id="CM029041">
    <property type="protein sequence ID" value="KAG2628336.1"/>
    <property type="molecule type" value="Genomic_DNA"/>
</dbReference>
<keyword evidence="2" id="KW-1185">Reference proteome</keyword>
<protein>
    <submittedName>
        <fullName evidence="1">Uncharacterized protein</fullName>
    </submittedName>
</protein>
<evidence type="ECO:0000313" key="1">
    <source>
        <dbReference type="EMBL" id="KAG2628336.1"/>
    </source>
</evidence>
<sequence>MLASQLTGRVMLYYRGKACWLGWLPREGGATLRQCSSRTGTTRLSDEACEYAMQHLPPFRHRSAHPLLTSDSHTICLMVCLCNTSQIWILRFMQK</sequence>
<organism evidence="1 2">
    <name type="scientific">Panicum virgatum</name>
    <name type="common">Blackwell switchgrass</name>
    <dbReference type="NCBI Taxonomy" id="38727"/>
    <lineage>
        <taxon>Eukaryota</taxon>
        <taxon>Viridiplantae</taxon>
        <taxon>Streptophyta</taxon>
        <taxon>Embryophyta</taxon>
        <taxon>Tracheophyta</taxon>
        <taxon>Spermatophyta</taxon>
        <taxon>Magnoliopsida</taxon>
        <taxon>Liliopsida</taxon>
        <taxon>Poales</taxon>
        <taxon>Poaceae</taxon>
        <taxon>PACMAD clade</taxon>
        <taxon>Panicoideae</taxon>
        <taxon>Panicodae</taxon>
        <taxon>Paniceae</taxon>
        <taxon>Panicinae</taxon>
        <taxon>Panicum</taxon>
        <taxon>Panicum sect. Hiantes</taxon>
    </lineage>
</organism>
<gene>
    <name evidence="1" type="ORF">PVAP13_3KG376735</name>
</gene>
<comment type="caution">
    <text evidence="1">The sequence shown here is derived from an EMBL/GenBank/DDBJ whole genome shotgun (WGS) entry which is preliminary data.</text>
</comment>
<proteinExistence type="predicted"/>
<name>A0A8T0V4B8_PANVG</name>